<protein>
    <submittedName>
        <fullName evidence="2">GSCFA domain-containing protein</fullName>
    </submittedName>
</protein>
<dbReference type="Pfam" id="PF08885">
    <property type="entry name" value="GSCFA"/>
    <property type="match status" value="1"/>
</dbReference>
<evidence type="ECO:0000259" key="1">
    <source>
        <dbReference type="Pfam" id="PF08885"/>
    </source>
</evidence>
<sequence>MRLQTSVPLQKDGDSIDYKSKLLLLGSCFAENIGEKLDYFQFQSLQNPFGILYHPLAIENLVKRALYGKTFQEDEVFEQEGIWYCFEVHSDLRSSERQALVKELNEALQTTLEYLQTTTHLIITLGTAWAYRHKSTGNLVANCHKVPQKEFSKELLTVKTIKDSLENLVSMIERVNPKLQIVSTISPVRHLRDGFIENQRSKANLIFAVHEMENESTVTYFPAYEIMMDELRDYRFYAKDMVHPNDLAVDYIWEKFKTVWISEDSKSTMDDVEAVRKGLQHRPFNPETDAHQSFLKSLEAKIAGLQERYPFMKFE</sequence>
<evidence type="ECO:0000313" key="3">
    <source>
        <dbReference type="Proteomes" id="UP000261828"/>
    </source>
</evidence>
<name>A0A371JP26_9FLAO</name>
<dbReference type="RefSeq" id="WP_116183888.1">
    <property type="nucleotide sequence ID" value="NZ_QTJX01000002.1"/>
</dbReference>
<proteinExistence type="predicted"/>
<dbReference type="AlphaFoldDB" id="A0A371JP26"/>
<dbReference type="OrthoDB" id="9807687at2"/>
<accession>A0A371JP26</accession>
<keyword evidence="3" id="KW-1185">Reference proteome</keyword>
<reference evidence="2 3" key="1">
    <citation type="submission" date="2018-08" db="EMBL/GenBank/DDBJ databases">
        <title>Muricauda nanhaiensis sp. nov., isolated from seawater of the South China Sea.</title>
        <authorList>
            <person name="Dang Y."/>
        </authorList>
    </citation>
    <scope>NUCLEOTIDE SEQUENCE [LARGE SCALE GENOMIC DNA]</scope>
    <source>
        <strain evidence="2 3">SM1704</strain>
    </source>
</reference>
<evidence type="ECO:0000313" key="2">
    <source>
        <dbReference type="EMBL" id="RDY59274.1"/>
    </source>
</evidence>
<dbReference type="InterPro" id="IPR036514">
    <property type="entry name" value="SGNH_hydro_sf"/>
</dbReference>
<feature type="domain" description="GSCFA" evidence="1">
    <location>
        <begin position="21"/>
        <end position="256"/>
    </location>
</feature>
<dbReference type="Proteomes" id="UP000261828">
    <property type="component" value="Unassembled WGS sequence"/>
</dbReference>
<comment type="caution">
    <text evidence="2">The sequence shown here is derived from an EMBL/GenBank/DDBJ whole genome shotgun (WGS) entry which is preliminary data.</text>
</comment>
<dbReference type="InterPro" id="IPR014982">
    <property type="entry name" value="GSCFA"/>
</dbReference>
<dbReference type="GO" id="GO:0016788">
    <property type="term" value="F:hydrolase activity, acting on ester bonds"/>
    <property type="evidence" value="ECO:0007669"/>
    <property type="project" value="UniProtKB-ARBA"/>
</dbReference>
<gene>
    <name evidence="2" type="ORF">DX873_07705</name>
</gene>
<dbReference type="EMBL" id="QTJX01000002">
    <property type="protein sequence ID" value="RDY59274.1"/>
    <property type="molecule type" value="Genomic_DNA"/>
</dbReference>
<organism evidence="2 3">
    <name type="scientific">Flagellimonas nanhaiensis</name>
    <dbReference type="NCBI Taxonomy" id="2292706"/>
    <lineage>
        <taxon>Bacteria</taxon>
        <taxon>Pseudomonadati</taxon>
        <taxon>Bacteroidota</taxon>
        <taxon>Flavobacteriia</taxon>
        <taxon>Flavobacteriales</taxon>
        <taxon>Flavobacteriaceae</taxon>
        <taxon>Flagellimonas</taxon>
    </lineage>
</organism>
<dbReference type="Gene3D" id="3.40.50.1110">
    <property type="entry name" value="SGNH hydrolase"/>
    <property type="match status" value="1"/>
</dbReference>
<dbReference type="SUPFAM" id="SSF52266">
    <property type="entry name" value="SGNH hydrolase"/>
    <property type="match status" value="1"/>
</dbReference>